<keyword evidence="3" id="KW-1185">Reference proteome</keyword>
<dbReference type="Pfam" id="PF10545">
    <property type="entry name" value="MADF_DNA_bdg"/>
    <property type="match status" value="1"/>
</dbReference>
<evidence type="ECO:0000313" key="2">
    <source>
        <dbReference type="EMBL" id="CAH2003848.1"/>
    </source>
</evidence>
<accession>A0A9P0LZW1</accession>
<dbReference type="Proteomes" id="UP001152888">
    <property type="component" value="Unassembled WGS sequence"/>
</dbReference>
<sequence>MEWNNEKVLEFIQFYETENIIWNPSNPDHKKKHLVHDAWTRIQNRLSWPTTIEEMKRKKDSLMSYYRAHLNKIKKSMRSGAGTDDIYQTNWFAFSAMNSFLQPIYDCRRTIDTQAPEVVVYRERRVESNIIGIISPDPSLRHASVDRICSISSIHTAQQSEYLSIVIHHNYKCK</sequence>
<dbReference type="InterPro" id="IPR006578">
    <property type="entry name" value="MADF-dom"/>
</dbReference>
<dbReference type="OrthoDB" id="6784437at2759"/>
<protein>
    <recommendedName>
        <fullName evidence="1">MADF domain-containing protein</fullName>
    </recommendedName>
</protein>
<evidence type="ECO:0000259" key="1">
    <source>
        <dbReference type="PROSITE" id="PS51029"/>
    </source>
</evidence>
<evidence type="ECO:0000313" key="3">
    <source>
        <dbReference type="Proteomes" id="UP001152888"/>
    </source>
</evidence>
<reference evidence="2" key="1">
    <citation type="submission" date="2022-03" db="EMBL/GenBank/DDBJ databases">
        <authorList>
            <person name="Sayadi A."/>
        </authorList>
    </citation>
    <scope>NUCLEOTIDE SEQUENCE</scope>
</reference>
<name>A0A9P0LZW1_ACAOB</name>
<dbReference type="PROSITE" id="PS51029">
    <property type="entry name" value="MADF"/>
    <property type="match status" value="1"/>
</dbReference>
<comment type="caution">
    <text evidence="2">The sequence shown here is derived from an EMBL/GenBank/DDBJ whole genome shotgun (WGS) entry which is preliminary data.</text>
</comment>
<dbReference type="EMBL" id="CAKOFQ010007560">
    <property type="protein sequence ID" value="CAH2003848.1"/>
    <property type="molecule type" value="Genomic_DNA"/>
</dbReference>
<dbReference type="SMART" id="SM00595">
    <property type="entry name" value="MADF"/>
    <property type="match status" value="1"/>
</dbReference>
<dbReference type="AlphaFoldDB" id="A0A9P0LZW1"/>
<proteinExistence type="predicted"/>
<dbReference type="PANTHER" id="PTHR21505:SF12">
    <property type="entry name" value="MADF DOMAIN-CONTAINING PROTEIN-RELATED"/>
    <property type="match status" value="1"/>
</dbReference>
<dbReference type="PANTHER" id="PTHR21505">
    <property type="entry name" value="MADF DOMAIN-CONTAINING PROTEIN-RELATED"/>
    <property type="match status" value="1"/>
</dbReference>
<gene>
    <name evidence="2" type="ORF">ACAOBT_LOCUS27663</name>
</gene>
<feature type="domain" description="MADF" evidence="1">
    <location>
        <begin position="10"/>
        <end position="106"/>
    </location>
</feature>
<organism evidence="2 3">
    <name type="scientific">Acanthoscelides obtectus</name>
    <name type="common">Bean weevil</name>
    <name type="synonym">Bruchus obtectus</name>
    <dbReference type="NCBI Taxonomy" id="200917"/>
    <lineage>
        <taxon>Eukaryota</taxon>
        <taxon>Metazoa</taxon>
        <taxon>Ecdysozoa</taxon>
        <taxon>Arthropoda</taxon>
        <taxon>Hexapoda</taxon>
        <taxon>Insecta</taxon>
        <taxon>Pterygota</taxon>
        <taxon>Neoptera</taxon>
        <taxon>Endopterygota</taxon>
        <taxon>Coleoptera</taxon>
        <taxon>Polyphaga</taxon>
        <taxon>Cucujiformia</taxon>
        <taxon>Chrysomeloidea</taxon>
        <taxon>Chrysomelidae</taxon>
        <taxon>Bruchinae</taxon>
        <taxon>Bruchini</taxon>
        <taxon>Acanthoscelides</taxon>
    </lineage>
</organism>